<feature type="transmembrane region" description="Helical" evidence="1">
    <location>
        <begin position="38"/>
        <end position="60"/>
    </location>
</feature>
<evidence type="ECO:0000313" key="3">
    <source>
        <dbReference type="Proteomes" id="UP000472266"/>
    </source>
</evidence>
<accession>A0A672TL84</accession>
<keyword evidence="3" id="KW-1185">Reference proteome</keyword>
<dbReference type="Ensembl" id="ENSSHBT00005001822.1">
    <property type="protein sequence ID" value="ENSSHBP00005001502.1"/>
    <property type="gene ID" value="ENSSHBG00005001350.1"/>
</dbReference>
<evidence type="ECO:0000256" key="1">
    <source>
        <dbReference type="SAM" id="Phobius"/>
    </source>
</evidence>
<sequence length="110" mass="12251">MSLEVRRSDLSGAFWLYNPGIDSISDVLFFLFNSNPTFPLISVAVIFLCFSQPGAPRLLGLTMLMMALARTPTRHSTLQPRTPGLKRSSGLSLPSSWDYRHTPPRAVLML</sequence>
<reference evidence="2" key="2">
    <citation type="submission" date="2025-08" db="UniProtKB">
        <authorList>
            <consortium name="Ensembl"/>
        </authorList>
    </citation>
    <scope>IDENTIFICATION</scope>
</reference>
<reference evidence="2 3" key="1">
    <citation type="submission" date="2019-11" db="EMBL/GenBank/DDBJ databases">
        <title>Strigops habroptila (kakapo) genome, bStrHab1, primary haplotype, v2.</title>
        <authorList>
            <person name="Jarvis E.D."/>
            <person name="Howard J."/>
            <person name="Rhie A."/>
            <person name="Phillippy A."/>
            <person name="Korlach J."/>
            <person name="Digby A."/>
            <person name="Iorns D."/>
            <person name="Eason D."/>
            <person name="Robertson B."/>
            <person name="Raemaekers T."/>
            <person name="Howe K."/>
            <person name="Lewin H."/>
            <person name="Damas J."/>
            <person name="Hastie A."/>
            <person name="Tracey A."/>
            <person name="Chow W."/>
            <person name="Fedrigo O."/>
        </authorList>
    </citation>
    <scope>NUCLEOTIDE SEQUENCE [LARGE SCALE GENOMIC DNA]</scope>
</reference>
<name>A0A672TL84_STRHB</name>
<reference evidence="2" key="3">
    <citation type="submission" date="2025-09" db="UniProtKB">
        <authorList>
            <consortium name="Ensembl"/>
        </authorList>
    </citation>
    <scope>IDENTIFICATION</scope>
</reference>
<keyword evidence="1" id="KW-0812">Transmembrane</keyword>
<keyword evidence="1" id="KW-0472">Membrane</keyword>
<evidence type="ECO:0000313" key="2">
    <source>
        <dbReference type="Ensembl" id="ENSSHBP00005001502.1"/>
    </source>
</evidence>
<dbReference type="AlphaFoldDB" id="A0A672TL84"/>
<dbReference type="Proteomes" id="UP000472266">
    <property type="component" value="Chromosome 3"/>
</dbReference>
<organism evidence="2 3">
    <name type="scientific">Strigops habroptila</name>
    <name type="common">Kakapo</name>
    <dbReference type="NCBI Taxonomy" id="2489341"/>
    <lineage>
        <taxon>Eukaryota</taxon>
        <taxon>Metazoa</taxon>
        <taxon>Chordata</taxon>
        <taxon>Craniata</taxon>
        <taxon>Vertebrata</taxon>
        <taxon>Euteleostomi</taxon>
        <taxon>Archelosauria</taxon>
        <taxon>Archosauria</taxon>
        <taxon>Dinosauria</taxon>
        <taxon>Saurischia</taxon>
        <taxon>Theropoda</taxon>
        <taxon>Coelurosauria</taxon>
        <taxon>Aves</taxon>
        <taxon>Neognathae</taxon>
        <taxon>Neoaves</taxon>
        <taxon>Telluraves</taxon>
        <taxon>Australaves</taxon>
        <taxon>Psittaciformes</taxon>
        <taxon>Psittacidae</taxon>
        <taxon>Strigops</taxon>
    </lineage>
</organism>
<proteinExistence type="predicted"/>
<protein>
    <submittedName>
        <fullName evidence="2">Uncharacterized protein</fullName>
    </submittedName>
</protein>
<dbReference type="GeneTree" id="ENSGT01150000287518"/>
<dbReference type="InParanoid" id="A0A672TL84"/>
<keyword evidence="1" id="KW-1133">Transmembrane helix</keyword>